<gene>
    <name evidence="2" type="primary">gwsS</name>
    <name evidence="2" type="ORF">EG343_17335</name>
</gene>
<dbReference type="KEGG" id="cnk:EG343_17335"/>
<evidence type="ECO:0000313" key="2">
    <source>
        <dbReference type="EMBL" id="AZA92252.1"/>
    </source>
</evidence>
<organism evidence="2 3">
    <name type="scientific">Chryseobacterium nakagawai</name>
    <dbReference type="NCBI Taxonomy" id="1241982"/>
    <lineage>
        <taxon>Bacteria</taxon>
        <taxon>Pseudomonadati</taxon>
        <taxon>Bacteroidota</taxon>
        <taxon>Flavobacteriia</taxon>
        <taxon>Flavobacteriales</taxon>
        <taxon>Weeksellaceae</taxon>
        <taxon>Chryseobacterium group</taxon>
        <taxon>Chryseobacterium</taxon>
    </lineage>
</organism>
<accession>A0AAD1DRB8</accession>
<dbReference type="NCBIfam" id="TIGR04193">
    <property type="entry name" value="SPASM_w_grasp"/>
    <property type="match status" value="1"/>
</dbReference>
<dbReference type="Gene3D" id="3.20.20.70">
    <property type="entry name" value="Aldolase class I"/>
    <property type="match status" value="1"/>
</dbReference>
<keyword evidence="3" id="KW-1185">Reference proteome</keyword>
<protein>
    <submittedName>
        <fullName evidence="2">Grasp-with-spasm system SPASM domain peptide maturase</fullName>
    </submittedName>
</protein>
<dbReference type="Pfam" id="PF13186">
    <property type="entry name" value="SPASM"/>
    <property type="match status" value="1"/>
</dbReference>
<dbReference type="Proteomes" id="UP000278288">
    <property type="component" value="Chromosome"/>
</dbReference>
<dbReference type="SUPFAM" id="SSF102114">
    <property type="entry name" value="Radical SAM enzymes"/>
    <property type="match status" value="1"/>
</dbReference>
<dbReference type="InterPro" id="IPR013785">
    <property type="entry name" value="Aldolase_TIM"/>
</dbReference>
<dbReference type="NCBIfam" id="TIGR04085">
    <property type="entry name" value="rSAM_more_4Fe4S"/>
    <property type="match status" value="1"/>
</dbReference>
<dbReference type="InterPro" id="IPR058240">
    <property type="entry name" value="rSAM_sf"/>
</dbReference>
<name>A0AAD1DRB8_CHRNA</name>
<dbReference type="AlphaFoldDB" id="A0AAD1DRB8"/>
<dbReference type="PANTHER" id="PTHR11228">
    <property type="entry name" value="RADICAL SAM DOMAIN PROTEIN"/>
    <property type="match status" value="1"/>
</dbReference>
<reference evidence="2 3" key="1">
    <citation type="submission" date="2018-11" db="EMBL/GenBank/DDBJ databases">
        <title>Proposal to divide the Flavobacteriaceae and reorganize its genera based on Amino Acid Identity values calculated from whole genome sequences.</title>
        <authorList>
            <person name="Nicholson A.C."/>
            <person name="Gulvik C.A."/>
            <person name="Whitney A.M."/>
            <person name="Humrighouse B.W."/>
            <person name="Bell M."/>
            <person name="Holmes B."/>
            <person name="Steigerwalt A.G."/>
            <person name="Villarma A."/>
            <person name="Sheth M."/>
            <person name="Batra D."/>
            <person name="Pryor J."/>
            <person name="Bernardet J.-F."/>
            <person name="Hugo C."/>
            <person name="Kampfer P."/>
            <person name="Newman J."/>
            <person name="McQuiston J.R."/>
        </authorList>
    </citation>
    <scope>NUCLEOTIDE SEQUENCE [LARGE SCALE GENOMIC DNA]</scope>
    <source>
        <strain evidence="2 3">G0041</strain>
    </source>
</reference>
<dbReference type="InterPro" id="IPR023885">
    <property type="entry name" value="4Fe4S-binding_SPASM_dom"/>
</dbReference>
<evidence type="ECO:0000313" key="3">
    <source>
        <dbReference type="Proteomes" id="UP000278288"/>
    </source>
</evidence>
<dbReference type="RefSeq" id="WP_123858956.1">
    <property type="nucleotide sequence ID" value="NZ_CP033923.1"/>
</dbReference>
<feature type="domain" description="4Fe4S-binding SPASM" evidence="1">
    <location>
        <begin position="243"/>
        <end position="298"/>
    </location>
</feature>
<dbReference type="EMBL" id="CP033923">
    <property type="protein sequence ID" value="AZA92252.1"/>
    <property type="molecule type" value="Genomic_DNA"/>
</dbReference>
<proteinExistence type="predicted"/>
<dbReference type="InterPro" id="IPR026497">
    <property type="entry name" value="GRASP-with-SPASM"/>
</dbReference>
<dbReference type="InterPro" id="IPR050377">
    <property type="entry name" value="Radical_SAM_PqqE_MftC-like"/>
</dbReference>
<sequence>MRYFNLFSNILITKGAGRILISDLQRKISDLYPLELYDIIEELKNDSIENILENYDAESKEIIHEYIDFLLEKEYGFITNDDWDRSFLPMSYEFQEVSKVSNVFIEIDDIIILDRITNSINNLGVKHLTIYCTKKLSLEEYQAIDNKFKGSVLEGIEIYSPFHNALDEEFFQILNQTTTRIYNFFFYDCKKIPFKTTEVFRFTINFNHENIKISACGKIDLKYFNTNLPKVLEAINHNSCLHKKIGIDINGNIKNCPLMPEKFGNIHQSSLEEVLIQNNFKKYWNLTKDKIEICKDCEFRYVCTDCRAYTERTHKNKEGLDISKPLKCGYNPYTCTWEDWSQNPFHQKAIQYYNLGNLVLKPNSVK</sequence>
<dbReference type="PANTHER" id="PTHR11228:SF7">
    <property type="entry name" value="PQQA PEPTIDE CYCLASE"/>
    <property type="match status" value="1"/>
</dbReference>
<evidence type="ECO:0000259" key="1">
    <source>
        <dbReference type="Pfam" id="PF13186"/>
    </source>
</evidence>